<gene>
    <name evidence="2" type="ORF">A6K76_01930</name>
</gene>
<comment type="caution">
    <text evidence="2">The sequence shown here is derived from an EMBL/GenBank/DDBJ whole genome shotgun (WGS) entry which is preliminary data.</text>
</comment>
<name>A0A1C0YUM1_9BACL</name>
<feature type="transmembrane region" description="Helical" evidence="1">
    <location>
        <begin position="168"/>
        <end position="186"/>
    </location>
</feature>
<evidence type="ECO:0000313" key="2">
    <source>
        <dbReference type="EMBL" id="OCS90834.1"/>
    </source>
</evidence>
<keyword evidence="1" id="KW-0472">Membrane</keyword>
<accession>A0A1C0YUM1</accession>
<feature type="transmembrane region" description="Helical" evidence="1">
    <location>
        <begin position="97"/>
        <end position="119"/>
    </location>
</feature>
<dbReference type="EMBL" id="MATO01000034">
    <property type="protein sequence ID" value="OCS90834.1"/>
    <property type="molecule type" value="Genomic_DNA"/>
</dbReference>
<feature type="transmembrane region" description="Helical" evidence="1">
    <location>
        <begin position="36"/>
        <end position="52"/>
    </location>
</feature>
<keyword evidence="1" id="KW-0812">Transmembrane</keyword>
<feature type="transmembrane region" description="Helical" evidence="1">
    <location>
        <begin position="131"/>
        <end position="148"/>
    </location>
</feature>
<dbReference type="RefSeq" id="WP_066464275.1">
    <property type="nucleotide sequence ID" value="NZ_MATO01000034.1"/>
</dbReference>
<sequence length="195" mass="22614">MSIVILLITLIVYLLYYVVIEKNNVFSFSPNTRHVIFLVWVASFFFLAIYIFESGQLPIGKFIIYFILIIMIMFAVNIIMVAFFVDQVVDINTPRQRAIALLIDLGIIFFFFSFVHYFIYWNNNDSFDITVEGLNWFDVAISFIYYSFSTSLTYSASGIEPISSTAKILSMVQIAFFYLVLGESLFSEIQKRNDS</sequence>
<evidence type="ECO:0000256" key="1">
    <source>
        <dbReference type="SAM" id="Phobius"/>
    </source>
</evidence>
<reference evidence="2 3" key="1">
    <citation type="submission" date="2016-07" db="EMBL/GenBank/DDBJ databases">
        <title>Caryophanon latum genome sequencing.</title>
        <authorList>
            <person name="Verma A."/>
            <person name="Pal Y."/>
            <person name="Krishnamurthi S."/>
        </authorList>
    </citation>
    <scope>NUCLEOTIDE SEQUENCE [LARGE SCALE GENOMIC DNA]</scope>
    <source>
        <strain evidence="2 3">DSM 14151</strain>
    </source>
</reference>
<protein>
    <recommendedName>
        <fullName evidence="4">Potassium channel domain-containing protein</fullName>
    </recommendedName>
</protein>
<keyword evidence="1" id="KW-1133">Transmembrane helix</keyword>
<evidence type="ECO:0000313" key="3">
    <source>
        <dbReference type="Proteomes" id="UP000093482"/>
    </source>
</evidence>
<organism evidence="2 3">
    <name type="scientific">Caryophanon latum</name>
    <dbReference type="NCBI Taxonomy" id="33977"/>
    <lineage>
        <taxon>Bacteria</taxon>
        <taxon>Bacillati</taxon>
        <taxon>Bacillota</taxon>
        <taxon>Bacilli</taxon>
        <taxon>Bacillales</taxon>
        <taxon>Caryophanaceae</taxon>
        <taxon>Caryophanon</taxon>
    </lineage>
</organism>
<proteinExistence type="predicted"/>
<keyword evidence="3" id="KW-1185">Reference proteome</keyword>
<dbReference type="Proteomes" id="UP000093482">
    <property type="component" value="Unassembled WGS sequence"/>
</dbReference>
<feature type="transmembrane region" description="Helical" evidence="1">
    <location>
        <begin position="64"/>
        <end position="85"/>
    </location>
</feature>
<dbReference type="AlphaFoldDB" id="A0A1C0YUM1"/>
<evidence type="ECO:0008006" key="4">
    <source>
        <dbReference type="Google" id="ProtNLM"/>
    </source>
</evidence>